<keyword evidence="1" id="KW-0472">Membrane</keyword>
<organism evidence="3 4">
    <name type="scientific">Triparma columacea</name>
    <dbReference type="NCBI Taxonomy" id="722753"/>
    <lineage>
        <taxon>Eukaryota</taxon>
        <taxon>Sar</taxon>
        <taxon>Stramenopiles</taxon>
        <taxon>Ochrophyta</taxon>
        <taxon>Bolidophyceae</taxon>
        <taxon>Parmales</taxon>
        <taxon>Triparmaceae</taxon>
        <taxon>Triparma</taxon>
    </lineage>
</organism>
<comment type="caution">
    <text evidence="3">The sequence shown here is derived from an EMBL/GenBank/DDBJ whole genome shotgun (WGS) entry which is preliminary data.</text>
</comment>
<feature type="signal peptide" evidence="2">
    <location>
        <begin position="1"/>
        <end position="19"/>
    </location>
</feature>
<feature type="transmembrane region" description="Helical" evidence="1">
    <location>
        <begin position="348"/>
        <end position="366"/>
    </location>
</feature>
<gene>
    <name evidence="3" type="ORF">TrCOL_g12506</name>
</gene>
<evidence type="ECO:0000313" key="3">
    <source>
        <dbReference type="EMBL" id="GMI48690.1"/>
    </source>
</evidence>
<evidence type="ECO:0000256" key="1">
    <source>
        <dbReference type="SAM" id="Phobius"/>
    </source>
</evidence>
<accession>A0A9W7GR32</accession>
<name>A0A9W7GR32_9STRA</name>
<evidence type="ECO:0000313" key="4">
    <source>
        <dbReference type="Proteomes" id="UP001165065"/>
    </source>
</evidence>
<feature type="chain" id="PRO_5040865889" evidence="2">
    <location>
        <begin position="20"/>
        <end position="432"/>
    </location>
</feature>
<keyword evidence="4" id="KW-1185">Reference proteome</keyword>
<protein>
    <submittedName>
        <fullName evidence="3">Uncharacterized protein</fullName>
    </submittedName>
</protein>
<dbReference type="EMBL" id="BRYA01000417">
    <property type="protein sequence ID" value="GMI48690.1"/>
    <property type="molecule type" value="Genomic_DNA"/>
</dbReference>
<sequence length="432" mass="49326">MNTARTSITIFLFFIFVFASHKVLVWPWERDAAADEHEQPSFFDKPVQKRPLDSRTQLLTTIVKSLNDVTVPVWRALQESCMSRPTVVSILYAGGTPSIVREHMLEDYCSDVIMYHQWEVEGSEEFKKIEAHLRESRIDRLAFLRSWQKNKLAEQVEMVKSLDAVVVIDLDLLSLPSEEALSTAITTVNTPDKESVVCANGYEKWLFTRHYYDTFALIFEDGTWGWPMLTSIKSIIFFLQHDFHKKIRASNGNFAVQSCFGGLAVYEPSQFFHPTCNYRISDPSPEVASTIKMYSNSNGEACEHVVLHMCLREDSKENGSDPTFKIAIQPDLMLARDADIGGWNNPTLIYFIIFSFTTVLVVWKLSTTTSGGIKKLLVNAIKYLKFKVGHRLKRSPERSRKGSDPEQFVSEIQGLKRFHVTKSMPDLAKGWA</sequence>
<keyword evidence="2" id="KW-0732">Signal</keyword>
<evidence type="ECO:0000256" key="2">
    <source>
        <dbReference type="SAM" id="SignalP"/>
    </source>
</evidence>
<dbReference type="Proteomes" id="UP001165065">
    <property type="component" value="Unassembled WGS sequence"/>
</dbReference>
<keyword evidence="1" id="KW-1133">Transmembrane helix</keyword>
<dbReference type="AlphaFoldDB" id="A0A9W7GR32"/>
<dbReference type="OrthoDB" id="189651at2759"/>
<dbReference type="InterPro" id="IPR021047">
    <property type="entry name" value="Mannosyltransferase_CMT1"/>
</dbReference>
<keyword evidence="1" id="KW-0812">Transmembrane</keyword>
<dbReference type="Pfam" id="PF11735">
    <property type="entry name" value="CAP59_mtransfer"/>
    <property type="match status" value="1"/>
</dbReference>
<proteinExistence type="predicted"/>
<reference evidence="4" key="1">
    <citation type="journal article" date="2023" name="Commun. Biol.">
        <title>Genome analysis of Parmales, the sister group of diatoms, reveals the evolutionary specialization of diatoms from phago-mixotrophs to photoautotrophs.</title>
        <authorList>
            <person name="Ban H."/>
            <person name="Sato S."/>
            <person name="Yoshikawa S."/>
            <person name="Yamada K."/>
            <person name="Nakamura Y."/>
            <person name="Ichinomiya M."/>
            <person name="Sato N."/>
            <person name="Blanc-Mathieu R."/>
            <person name="Endo H."/>
            <person name="Kuwata A."/>
            <person name="Ogata H."/>
        </authorList>
    </citation>
    <scope>NUCLEOTIDE SEQUENCE [LARGE SCALE GENOMIC DNA]</scope>
</reference>